<keyword evidence="4" id="KW-0597">Phosphoprotein</keyword>
<keyword evidence="10 11" id="KW-0472">Membrane</keyword>
<dbReference type="InterPro" id="IPR003594">
    <property type="entry name" value="HATPase_dom"/>
</dbReference>
<dbReference type="SMART" id="SM00387">
    <property type="entry name" value="HATPase_c"/>
    <property type="match status" value="1"/>
</dbReference>
<evidence type="ECO:0000259" key="13">
    <source>
        <dbReference type="PROSITE" id="PS50885"/>
    </source>
</evidence>
<dbReference type="InterPro" id="IPR036097">
    <property type="entry name" value="HisK_dim/P_sf"/>
</dbReference>
<dbReference type="EC" id="2.7.13.3" evidence="3"/>
<dbReference type="InterPro" id="IPR050428">
    <property type="entry name" value="TCS_sensor_his_kinase"/>
</dbReference>
<evidence type="ECO:0000259" key="12">
    <source>
        <dbReference type="PROSITE" id="PS50109"/>
    </source>
</evidence>
<evidence type="ECO:0000256" key="6">
    <source>
        <dbReference type="ARBA" id="ARBA00022692"/>
    </source>
</evidence>
<organism evidence="14 15">
    <name type="scientific">Amycolatopsis saalfeldensis</name>
    <dbReference type="NCBI Taxonomy" id="394193"/>
    <lineage>
        <taxon>Bacteria</taxon>
        <taxon>Bacillati</taxon>
        <taxon>Actinomycetota</taxon>
        <taxon>Actinomycetes</taxon>
        <taxon>Pseudonocardiales</taxon>
        <taxon>Pseudonocardiaceae</taxon>
        <taxon>Amycolatopsis</taxon>
    </lineage>
</organism>
<dbReference type="Gene3D" id="1.10.287.130">
    <property type="match status" value="1"/>
</dbReference>
<dbReference type="InterPro" id="IPR003660">
    <property type="entry name" value="HAMP_dom"/>
</dbReference>
<keyword evidence="8 11" id="KW-1133">Transmembrane helix</keyword>
<dbReference type="InterPro" id="IPR005467">
    <property type="entry name" value="His_kinase_dom"/>
</dbReference>
<evidence type="ECO:0000313" key="14">
    <source>
        <dbReference type="EMBL" id="SEO75812.1"/>
    </source>
</evidence>
<keyword evidence="7 14" id="KW-0418">Kinase</keyword>
<comment type="subcellular location">
    <subcellularLocation>
        <location evidence="2">Cell membrane</location>
    </subcellularLocation>
</comment>
<feature type="transmembrane region" description="Helical" evidence="11">
    <location>
        <begin position="12"/>
        <end position="36"/>
    </location>
</feature>
<dbReference type="Pfam" id="PF00672">
    <property type="entry name" value="HAMP"/>
    <property type="match status" value="1"/>
</dbReference>
<evidence type="ECO:0000256" key="8">
    <source>
        <dbReference type="ARBA" id="ARBA00022989"/>
    </source>
</evidence>
<comment type="catalytic activity">
    <reaction evidence="1">
        <text>ATP + protein L-histidine = ADP + protein N-phospho-L-histidine.</text>
        <dbReference type="EC" id="2.7.13.3"/>
    </reaction>
</comment>
<evidence type="ECO:0000256" key="5">
    <source>
        <dbReference type="ARBA" id="ARBA00022679"/>
    </source>
</evidence>
<dbReference type="SUPFAM" id="SSF47384">
    <property type="entry name" value="Homodimeric domain of signal transducing histidine kinase"/>
    <property type="match status" value="1"/>
</dbReference>
<dbReference type="PANTHER" id="PTHR45436:SF5">
    <property type="entry name" value="SENSOR HISTIDINE KINASE TRCS"/>
    <property type="match status" value="1"/>
</dbReference>
<dbReference type="EMBL" id="FOEF01000002">
    <property type="protein sequence ID" value="SEO75812.1"/>
    <property type="molecule type" value="Genomic_DNA"/>
</dbReference>
<dbReference type="Pfam" id="PF00512">
    <property type="entry name" value="HisKA"/>
    <property type="match status" value="1"/>
</dbReference>
<evidence type="ECO:0000256" key="4">
    <source>
        <dbReference type="ARBA" id="ARBA00022553"/>
    </source>
</evidence>
<dbReference type="AlphaFoldDB" id="A0A1H8SB03"/>
<dbReference type="SMART" id="SM00388">
    <property type="entry name" value="HisKA"/>
    <property type="match status" value="1"/>
</dbReference>
<name>A0A1H8SB03_9PSEU</name>
<evidence type="ECO:0000313" key="15">
    <source>
        <dbReference type="Proteomes" id="UP000198582"/>
    </source>
</evidence>
<sequence>MRPRIRALTLRARLTVLVVSAVAVAVVAVSLTSWLVTRANLYRQFDAQLQAYAQVAAKSASPAEALAALRSTDHDGGDTGHGLGLTVQFLDAAGAPTAVGGEARAIPVGAEAHQVAAGAATIGSEEDKIGSDRYRVWIAARLGGGAVQVARDSEGVERTLAELGLWELAVGLGVVLAAALTGRAVARTALRPVETLTAAAGEVARTQALSAEITVTGRGELALLAESFNEMLTALATSRDDQRRLVEDAGHELRTPLASLRNNIELLIHAQSRSGLPADDHTRLLADLDAQSTELTDLVGELVELATGDRSPETVEPVELGEVVRAAVDRARPRAPGVRFELSAAEAVVRGRPAALERAVLNILGNAAKWSPSGGVVTVTLAAEDGVARLVVADEGPGIAEADLPHVFERFYRAASARALPGSGLGLAIVEQVVVQHDGRVTAANGEPAGARFEVTLPRVS</sequence>
<dbReference type="PRINTS" id="PR00344">
    <property type="entry name" value="BCTRLSENSOR"/>
</dbReference>
<dbReference type="Pfam" id="PF02518">
    <property type="entry name" value="HATPase_c"/>
    <property type="match status" value="1"/>
</dbReference>
<feature type="domain" description="HAMP" evidence="13">
    <location>
        <begin position="187"/>
        <end position="240"/>
    </location>
</feature>
<feature type="domain" description="Histidine kinase" evidence="12">
    <location>
        <begin position="248"/>
        <end position="461"/>
    </location>
</feature>
<dbReference type="PROSITE" id="PS50885">
    <property type="entry name" value="HAMP"/>
    <property type="match status" value="1"/>
</dbReference>
<evidence type="ECO:0000256" key="7">
    <source>
        <dbReference type="ARBA" id="ARBA00022777"/>
    </source>
</evidence>
<dbReference type="Gene3D" id="6.10.340.10">
    <property type="match status" value="1"/>
</dbReference>
<evidence type="ECO:0000256" key="11">
    <source>
        <dbReference type="SAM" id="Phobius"/>
    </source>
</evidence>
<dbReference type="PROSITE" id="PS50109">
    <property type="entry name" value="HIS_KIN"/>
    <property type="match status" value="1"/>
</dbReference>
<dbReference type="SUPFAM" id="SSF55874">
    <property type="entry name" value="ATPase domain of HSP90 chaperone/DNA topoisomerase II/histidine kinase"/>
    <property type="match status" value="1"/>
</dbReference>
<keyword evidence="5" id="KW-0808">Transferase</keyword>
<dbReference type="CDD" id="cd06225">
    <property type="entry name" value="HAMP"/>
    <property type="match status" value="1"/>
</dbReference>
<evidence type="ECO:0000256" key="3">
    <source>
        <dbReference type="ARBA" id="ARBA00012438"/>
    </source>
</evidence>
<accession>A0A1H8SB03</accession>
<proteinExistence type="predicted"/>
<evidence type="ECO:0000256" key="10">
    <source>
        <dbReference type="ARBA" id="ARBA00023136"/>
    </source>
</evidence>
<evidence type="ECO:0000256" key="1">
    <source>
        <dbReference type="ARBA" id="ARBA00000085"/>
    </source>
</evidence>
<evidence type="ECO:0000256" key="9">
    <source>
        <dbReference type="ARBA" id="ARBA00023012"/>
    </source>
</evidence>
<evidence type="ECO:0000256" key="2">
    <source>
        <dbReference type="ARBA" id="ARBA00004236"/>
    </source>
</evidence>
<dbReference type="PANTHER" id="PTHR45436">
    <property type="entry name" value="SENSOR HISTIDINE KINASE YKOH"/>
    <property type="match status" value="1"/>
</dbReference>
<dbReference type="Proteomes" id="UP000198582">
    <property type="component" value="Unassembled WGS sequence"/>
</dbReference>
<dbReference type="STRING" id="394193.SAMN04489732_10212"/>
<dbReference type="SUPFAM" id="SSF158472">
    <property type="entry name" value="HAMP domain-like"/>
    <property type="match status" value="1"/>
</dbReference>
<reference evidence="14 15" key="1">
    <citation type="submission" date="2016-10" db="EMBL/GenBank/DDBJ databases">
        <authorList>
            <person name="de Groot N.N."/>
        </authorList>
    </citation>
    <scope>NUCLEOTIDE SEQUENCE [LARGE SCALE GENOMIC DNA]</scope>
    <source>
        <strain evidence="14 15">DSM 44993</strain>
    </source>
</reference>
<dbReference type="GO" id="GO:0005886">
    <property type="term" value="C:plasma membrane"/>
    <property type="evidence" value="ECO:0007669"/>
    <property type="project" value="UniProtKB-SubCell"/>
</dbReference>
<dbReference type="Gene3D" id="3.30.565.10">
    <property type="entry name" value="Histidine kinase-like ATPase, C-terminal domain"/>
    <property type="match status" value="1"/>
</dbReference>
<dbReference type="GO" id="GO:0000155">
    <property type="term" value="F:phosphorelay sensor kinase activity"/>
    <property type="evidence" value="ECO:0007669"/>
    <property type="project" value="InterPro"/>
</dbReference>
<dbReference type="InterPro" id="IPR036890">
    <property type="entry name" value="HATPase_C_sf"/>
</dbReference>
<dbReference type="RefSeq" id="WP_245787152.1">
    <property type="nucleotide sequence ID" value="NZ_FOEF01000002.1"/>
</dbReference>
<dbReference type="CDD" id="cd00075">
    <property type="entry name" value="HATPase"/>
    <property type="match status" value="1"/>
</dbReference>
<keyword evidence="15" id="KW-1185">Reference proteome</keyword>
<keyword evidence="9" id="KW-0902">Two-component regulatory system</keyword>
<keyword evidence="6 11" id="KW-0812">Transmembrane</keyword>
<dbReference type="SMART" id="SM00304">
    <property type="entry name" value="HAMP"/>
    <property type="match status" value="1"/>
</dbReference>
<gene>
    <name evidence="14" type="ORF">SAMN04489732_10212</name>
</gene>
<dbReference type="InterPro" id="IPR003661">
    <property type="entry name" value="HisK_dim/P_dom"/>
</dbReference>
<protein>
    <recommendedName>
        <fullName evidence="3">histidine kinase</fullName>
        <ecNumber evidence="3">2.7.13.3</ecNumber>
    </recommendedName>
</protein>
<dbReference type="CDD" id="cd00082">
    <property type="entry name" value="HisKA"/>
    <property type="match status" value="1"/>
</dbReference>
<dbReference type="InterPro" id="IPR004358">
    <property type="entry name" value="Sig_transdc_His_kin-like_C"/>
</dbReference>